<comment type="caution">
    <text evidence="1">The sequence shown here is derived from an EMBL/GenBank/DDBJ whole genome shotgun (WGS) entry which is preliminary data.</text>
</comment>
<proteinExistence type="predicted"/>
<dbReference type="EMBL" id="JXAL01000016">
    <property type="protein sequence ID" value="KIL35869.1"/>
    <property type="molecule type" value="Genomic_DNA"/>
</dbReference>
<keyword evidence="2" id="KW-1185">Reference proteome</keyword>
<reference evidence="1 2" key="1">
    <citation type="submission" date="2014-12" db="EMBL/GenBank/DDBJ databases">
        <title>Draft genome sequence of Cohnella kolymensis strain B-2846.</title>
        <authorList>
            <person name="Karlyshev A.V."/>
            <person name="Kudryashova E.B."/>
        </authorList>
    </citation>
    <scope>NUCLEOTIDE SEQUENCE [LARGE SCALE GENOMIC DNA]</scope>
    <source>
        <strain evidence="1 2">VKM B-2846</strain>
    </source>
</reference>
<gene>
    <name evidence="1" type="ORF">SD71_10790</name>
</gene>
<protein>
    <submittedName>
        <fullName evidence="1">Uncharacterized protein</fullName>
    </submittedName>
</protein>
<organism evidence="1 2">
    <name type="scientific">Cohnella kolymensis</name>
    <dbReference type="NCBI Taxonomy" id="1590652"/>
    <lineage>
        <taxon>Bacteria</taxon>
        <taxon>Bacillati</taxon>
        <taxon>Bacillota</taxon>
        <taxon>Bacilli</taxon>
        <taxon>Bacillales</taxon>
        <taxon>Paenibacillaceae</taxon>
        <taxon>Cohnella</taxon>
    </lineage>
</organism>
<accession>A0ABR5A4B3</accession>
<evidence type="ECO:0000313" key="1">
    <source>
        <dbReference type="EMBL" id="KIL35869.1"/>
    </source>
</evidence>
<name>A0ABR5A4B3_9BACL</name>
<dbReference type="Proteomes" id="UP000054526">
    <property type="component" value="Unassembled WGS sequence"/>
</dbReference>
<evidence type="ECO:0000313" key="2">
    <source>
        <dbReference type="Proteomes" id="UP000054526"/>
    </source>
</evidence>
<sequence>MLNKITALSDLIATLADRPVMTSAQLKGYFDSQPDQIKVAFNALIDSLMSSTSGDSGAHSIGSATISGVSGATVWAQLTDLKAQIAAVSVGTLPDGSITPAKLSFDPATQAEMDAMNLNNKRILSMGGML</sequence>
<dbReference type="RefSeq" id="WP_041062590.1">
    <property type="nucleotide sequence ID" value="NZ_JXAL01000016.1"/>
</dbReference>